<dbReference type="GeneID" id="111592866"/>
<feature type="compositionally biased region" description="Polar residues" evidence="1">
    <location>
        <begin position="282"/>
        <end position="302"/>
    </location>
</feature>
<dbReference type="OrthoDB" id="10068328at2759"/>
<feature type="compositionally biased region" description="Basic and acidic residues" evidence="1">
    <location>
        <begin position="363"/>
        <end position="375"/>
    </location>
</feature>
<gene>
    <name evidence="3" type="primary">LOC111592866</name>
</gene>
<dbReference type="Proteomes" id="UP000504633">
    <property type="component" value="Unplaced"/>
</dbReference>
<feature type="compositionally biased region" description="Basic and acidic residues" evidence="1">
    <location>
        <begin position="313"/>
        <end position="326"/>
    </location>
</feature>
<sequence length="697" mass="78560">MKCCWQKPTRSVEALTETEYVEVCGLQRSYTWLNSDGQLMSRKLTEYECELENDVQDLQDSLFSLTSHYAKIQFRLRQIATSTGQERLCLLHELERVICQGIDDNEQNNELPSLLNDAHRLGNVRLKQRNIIAELRSRLKNLAEVADTCFCMEYLSSYETSEYWPSESEDWDQISCASNAQLHDKHCCCIVCRERASAVACRCGYLSEIWNHDDYVDVDETYAKEDVKKKRTKKKKEKRMESKSPPKTPPIEPKSSKRSKSPVKSPTTSSYKQRSEPDKSSKSNSRGLTQRSPFAQQPWKSHTSARHNLTKSTSHERQEIKNKTERRLASPLISKIFNELEPKIHHMTLQQVAALDKLHSNHRIESNRSSHRPGDSPRSYPLQASKSETGRKGSRNNAQSSLSQLEVKRRSSSRAKESSRMCSCATGQQARARDSTRTSPQCSRLQGLNNPPHQRGKSFGLAPNTPRTSSRNTSNMRATKSCHAYQDIQKLSPDAGVCTRKSCLKSKPADGSSWKQVKCKFKSEPNLRIEYSVDAMDLSAHAPRPTTALRGTSSACGCHTQETDSCHTPTAETKDNKGEGKSIGKSKLTKQQSSTSTKSQSIAQMFTPCSKPQAQVCVNVPPDCCKPCYPVYPSTCSKYGSVQRTSFGRRFCQLICSRLRTQLEDPNTQKKGRDKSKSKAKAEISKPKKADDDKAKA</sequence>
<feature type="region of interest" description="Disordered" evidence="1">
    <location>
        <begin position="227"/>
        <end position="326"/>
    </location>
</feature>
<keyword evidence="2" id="KW-1185">Reference proteome</keyword>
<dbReference type="KEGG" id="dhe:111592866"/>
<feature type="region of interest" description="Disordered" evidence="1">
    <location>
        <begin position="560"/>
        <end position="597"/>
    </location>
</feature>
<dbReference type="OMA" id="SHYARIQ"/>
<dbReference type="RefSeq" id="XP_023161079.2">
    <property type="nucleotide sequence ID" value="XM_023305311.2"/>
</dbReference>
<feature type="compositionally biased region" description="Polar residues" evidence="1">
    <location>
        <begin position="437"/>
        <end position="452"/>
    </location>
</feature>
<feature type="region of interest" description="Disordered" evidence="1">
    <location>
        <begin position="363"/>
        <end position="477"/>
    </location>
</feature>
<evidence type="ECO:0000313" key="2">
    <source>
        <dbReference type="Proteomes" id="UP000504633"/>
    </source>
</evidence>
<evidence type="ECO:0000256" key="1">
    <source>
        <dbReference type="SAM" id="MobiDB-lite"/>
    </source>
</evidence>
<dbReference type="AlphaFoldDB" id="A0A6J1L7Y0"/>
<protein>
    <submittedName>
        <fullName evidence="3">Uncharacterized protein LOC111592866</fullName>
    </submittedName>
</protein>
<name>A0A6J1L7Y0_DROHY</name>
<evidence type="ECO:0000313" key="3">
    <source>
        <dbReference type="RefSeq" id="XP_023161079.2"/>
    </source>
</evidence>
<accession>A0A6J1L7Y0</accession>
<feature type="compositionally biased region" description="Low complexity" evidence="1">
    <location>
        <begin position="262"/>
        <end position="272"/>
    </location>
</feature>
<feature type="compositionally biased region" description="Polar residues" evidence="1">
    <location>
        <begin position="395"/>
        <end position="404"/>
    </location>
</feature>
<feature type="region of interest" description="Disordered" evidence="1">
    <location>
        <begin position="663"/>
        <end position="697"/>
    </location>
</feature>
<feature type="compositionally biased region" description="Basic and acidic residues" evidence="1">
    <location>
        <begin position="675"/>
        <end position="697"/>
    </location>
</feature>
<organism evidence="2 3">
    <name type="scientific">Drosophila hydei</name>
    <name type="common">Fruit fly</name>
    <dbReference type="NCBI Taxonomy" id="7224"/>
    <lineage>
        <taxon>Eukaryota</taxon>
        <taxon>Metazoa</taxon>
        <taxon>Ecdysozoa</taxon>
        <taxon>Arthropoda</taxon>
        <taxon>Hexapoda</taxon>
        <taxon>Insecta</taxon>
        <taxon>Pterygota</taxon>
        <taxon>Neoptera</taxon>
        <taxon>Endopterygota</taxon>
        <taxon>Diptera</taxon>
        <taxon>Brachycera</taxon>
        <taxon>Muscomorpha</taxon>
        <taxon>Ephydroidea</taxon>
        <taxon>Drosophilidae</taxon>
        <taxon>Drosophila</taxon>
    </lineage>
</organism>
<feature type="compositionally biased region" description="Polar residues" evidence="1">
    <location>
        <begin position="465"/>
        <end position="477"/>
    </location>
</feature>
<feature type="compositionally biased region" description="Low complexity" evidence="1">
    <location>
        <begin position="585"/>
        <end position="597"/>
    </location>
</feature>
<feature type="compositionally biased region" description="Basic and acidic residues" evidence="1">
    <location>
        <begin position="406"/>
        <end position="419"/>
    </location>
</feature>
<proteinExistence type="predicted"/>
<feature type="compositionally biased region" description="Basic and acidic residues" evidence="1">
    <location>
        <begin position="572"/>
        <end position="582"/>
    </location>
</feature>
<reference evidence="3" key="1">
    <citation type="submission" date="2025-08" db="UniProtKB">
        <authorList>
            <consortium name="RefSeq"/>
        </authorList>
    </citation>
    <scope>IDENTIFICATION</scope>
    <source>
        <strain evidence="3">15085-1641.00</strain>
        <tissue evidence="3">Whole body</tissue>
    </source>
</reference>